<comment type="caution">
    <text evidence="1">The sequence shown here is derived from an EMBL/GenBank/DDBJ whole genome shotgun (WGS) entry which is preliminary data.</text>
</comment>
<accession>A0AAW9D4G5</accession>
<evidence type="ECO:0000313" key="2">
    <source>
        <dbReference type="Proteomes" id="UP001272137"/>
    </source>
</evidence>
<name>A0AAW9D4G5_BURTH</name>
<gene>
    <name evidence="1" type="ORF">C7S16_3492</name>
</gene>
<organism evidence="1 2">
    <name type="scientific">Burkholderia thailandensis</name>
    <dbReference type="NCBI Taxonomy" id="57975"/>
    <lineage>
        <taxon>Bacteria</taxon>
        <taxon>Pseudomonadati</taxon>
        <taxon>Pseudomonadota</taxon>
        <taxon>Betaproteobacteria</taxon>
        <taxon>Burkholderiales</taxon>
        <taxon>Burkholderiaceae</taxon>
        <taxon>Burkholderia</taxon>
        <taxon>pseudomallei group</taxon>
    </lineage>
</organism>
<dbReference type="AlphaFoldDB" id="A0AAW9D4G5"/>
<reference evidence="1" key="1">
    <citation type="submission" date="2018-08" db="EMBL/GenBank/DDBJ databases">
        <title>Identification of Burkholderia cepacia strains that express a Burkholderia pseudomallei-like capsular polysaccharide.</title>
        <authorList>
            <person name="Burtnick M.N."/>
            <person name="Vongsouvath M."/>
            <person name="Newton P."/>
            <person name="Wuthiekanun V."/>
            <person name="Limmathurotsakul D."/>
            <person name="Brett P.J."/>
            <person name="Chantratita N."/>
            <person name="Dance D.A."/>
        </authorList>
    </citation>
    <scope>NUCLEOTIDE SEQUENCE</scope>
    <source>
        <strain evidence="1">SBXCC001</strain>
    </source>
</reference>
<evidence type="ECO:0000313" key="1">
    <source>
        <dbReference type="EMBL" id="MDW9256824.1"/>
    </source>
</evidence>
<proteinExistence type="predicted"/>
<dbReference type="Proteomes" id="UP001272137">
    <property type="component" value="Unassembled WGS sequence"/>
</dbReference>
<dbReference type="EMBL" id="QXCT01000002">
    <property type="protein sequence ID" value="MDW9256824.1"/>
    <property type="molecule type" value="Genomic_DNA"/>
</dbReference>
<protein>
    <recommendedName>
        <fullName evidence="3">Glyoxalase</fullName>
    </recommendedName>
</protein>
<sequence length="51" mass="6235">MLAVMTQIEMQSEFRRAGHFFWAAQQGEFETFGERRFFFECRHGQIVQFDR</sequence>
<evidence type="ECO:0008006" key="3">
    <source>
        <dbReference type="Google" id="ProtNLM"/>
    </source>
</evidence>